<dbReference type="InterPro" id="IPR046871">
    <property type="entry name" value="Pro_CA_2"/>
</dbReference>
<keyword evidence="2" id="KW-1185">Reference proteome</keyword>
<gene>
    <name evidence="1" type="ORF">I0Q91_07530</name>
</gene>
<reference evidence="1" key="1">
    <citation type="submission" date="2020-11" db="EMBL/GenBank/DDBJ databases">
        <title>Halonatronomonas betainensis gen. nov., sp. nov. a novel haloalkaliphilic representative of the family Halanaerobiacae capable of betaine degradation.</title>
        <authorList>
            <person name="Boltyanskaya Y."/>
            <person name="Kevbrin V."/>
            <person name="Detkova E."/>
            <person name="Grouzdev D.S."/>
            <person name="Koziaeva V."/>
            <person name="Zhilina T."/>
        </authorList>
    </citation>
    <scope>NUCLEOTIDE SEQUENCE</scope>
    <source>
        <strain evidence="1">Z-7014</strain>
    </source>
</reference>
<dbReference type="RefSeq" id="WP_270453849.1">
    <property type="nucleotide sequence ID" value="NZ_JADPIE010000004.1"/>
</dbReference>
<dbReference type="Pfam" id="PF20393">
    <property type="entry name" value="Pro_CA_2"/>
    <property type="match status" value="1"/>
</dbReference>
<name>A0A931AVK3_9FIRM</name>
<evidence type="ECO:0000313" key="1">
    <source>
        <dbReference type="EMBL" id="MBF8436921.1"/>
    </source>
</evidence>
<comment type="caution">
    <text evidence="1">The sequence shown here is derived from an EMBL/GenBank/DDBJ whole genome shotgun (WGS) entry which is preliminary data.</text>
</comment>
<proteinExistence type="predicted"/>
<accession>A0A931AVK3</accession>
<sequence>MDCDFVTAINCMDGRVQEPVLDYLKGRCDVNNVDMITVPGPSRVLTDADFIQVAEFIRDRVAISVNIHGSHLIALIGHHDCAGNPIPRNEQLEEIIDAVELIKGWEFETEVLGLWVNSKFQVEVVV</sequence>
<protein>
    <recommendedName>
        <fullName evidence="3">Carbonic anhydrase</fullName>
    </recommendedName>
</protein>
<evidence type="ECO:0008006" key="3">
    <source>
        <dbReference type="Google" id="ProtNLM"/>
    </source>
</evidence>
<evidence type="ECO:0000313" key="2">
    <source>
        <dbReference type="Proteomes" id="UP000621436"/>
    </source>
</evidence>
<dbReference type="AlphaFoldDB" id="A0A931AVK3"/>
<organism evidence="1 2">
    <name type="scientific">Halonatronomonas betaini</name>
    <dbReference type="NCBI Taxonomy" id="2778430"/>
    <lineage>
        <taxon>Bacteria</taxon>
        <taxon>Bacillati</taxon>
        <taxon>Bacillota</taxon>
        <taxon>Clostridia</taxon>
        <taxon>Halanaerobiales</taxon>
        <taxon>Halarsenatibacteraceae</taxon>
        <taxon>Halonatronomonas</taxon>
    </lineage>
</organism>
<dbReference type="Proteomes" id="UP000621436">
    <property type="component" value="Unassembled WGS sequence"/>
</dbReference>
<dbReference type="EMBL" id="JADPIE010000004">
    <property type="protein sequence ID" value="MBF8436921.1"/>
    <property type="molecule type" value="Genomic_DNA"/>
</dbReference>